<keyword evidence="1" id="KW-0802">TPR repeat</keyword>
<sequence length="415" mass="47007">MIRRINKFIILLLIVAMCLYIVVLNSGPLTVYLTPSMSISSHVGIILVGTFFLGATIIGLLGVTLGIRAYWRERRIQRQLRQSEAFFKDFIDARNSSSIENSHDAQEKWHKIIRREKNSPAATIARIELAKVLVAANNSNQALKILDEARSIDPDNIEVLSYTAKLQESLGNKTASIDNLALLMYQGQTKYVAKKLLSLSEDLGRIEDALEYNKQLQRLGDKNKEASASEKRLRYKLLLQQNKEDTNTLQKELLSLIGQFGDFAEPLMKLGELSETEGRIDEAAQYFIRAARASGQPVLWHNVAKFWLRHNNPERAVAAARAASNESKEHAKIPRNIDLARLYLTLNMPEDALKVVEETLALLGKENSSWGEFNFLLSALKGLCLMRLDRQSEAESIWKQLGRYDESWHISLLQD</sequence>
<keyword evidence="2" id="KW-0472">Membrane</keyword>
<comment type="caution">
    <text evidence="3">The sequence shown here is derived from an EMBL/GenBank/DDBJ whole genome shotgun (WGS) entry which is preliminary data.</text>
</comment>
<keyword evidence="2" id="KW-1133">Transmembrane helix</keyword>
<gene>
    <name evidence="3" type="ORF">GYA55_09950</name>
</gene>
<dbReference type="Proteomes" id="UP000524246">
    <property type="component" value="Unassembled WGS sequence"/>
</dbReference>
<proteinExistence type="predicted"/>
<dbReference type="AlphaFoldDB" id="A0A7X9FTF0"/>
<dbReference type="InterPro" id="IPR011990">
    <property type="entry name" value="TPR-like_helical_dom_sf"/>
</dbReference>
<reference evidence="3 4" key="1">
    <citation type="journal article" date="2020" name="Biotechnol. Biofuels">
        <title>New insights from the biogas microbiome by comprehensive genome-resolved metagenomics of nearly 1600 species originating from multiple anaerobic digesters.</title>
        <authorList>
            <person name="Campanaro S."/>
            <person name="Treu L."/>
            <person name="Rodriguez-R L.M."/>
            <person name="Kovalovszki A."/>
            <person name="Ziels R.M."/>
            <person name="Maus I."/>
            <person name="Zhu X."/>
            <person name="Kougias P.G."/>
            <person name="Basile A."/>
            <person name="Luo G."/>
            <person name="Schluter A."/>
            <person name="Konstantinidis K.T."/>
            <person name="Angelidaki I."/>
        </authorList>
    </citation>
    <scope>NUCLEOTIDE SEQUENCE [LARGE SCALE GENOMIC DNA]</scope>
    <source>
        <strain evidence="3">AS27yjCOA_65</strain>
    </source>
</reference>
<evidence type="ECO:0000313" key="3">
    <source>
        <dbReference type="EMBL" id="NMC63474.1"/>
    </source>
</evidence>
<keyword evidence="2" id="KW-0812">Transmembrane</keyword>
<evidence type="ECO:0000313" key="4">
    <source>
        <dbReference type="Proteomes" id="UP000524246"/>
    </source>
</evidence>
<dbReference type="PROSITE" id="PS50005">
    <property type="entry name" value="TPR"/>
    <property type="match status" value="1"/>
</dbReference>
<protein>
    <submittedName>
        <fullName evidence="3">DUF1049 domain-containing protein</fullName>
    </submittedName>
</protein>
<dbReference type="SUPFAM" id="SSF48452">
    <property type="entry name" value="TPR-like"/>
    <property type="match status" value="2"/>
</dbReference>
<feature type="transmembrane region" description="Helical" evidence="2">
    <location>
        <begin position="45"/>
        <end position="71"/>
    </location>
</feature>
<organism evidence="3 4">
    <name type="scientific">SAR324 cluster bacterium</name>
    <dbReference type="NCBI Taxonomy" id="2024889"/>
    <lineage>
        <taxon>Bacteria</taxon>
        <taxon>Deltaproteobacteria</taxon>
        <taxon>SAR324 cluster</taxon>
    </lineage>
</organism>
<dbReference type="SMART" id="SM00028">
    <property type="entry name" value="TPR"/>
    <property type="match status" value="3"/>
</dbReference>
<feature type="repeat" description="TPR" evidence="1">
    <location>
        <begin position="123"/>
        <end position="156"/>
    </location>
</feature>
<evidence type="ECO:0000256" key="2">
    <source>
        <dbReference type="SAM" id="Phobius"/>
    </source>
</evidence>
<dbReference type="GO" id="GO:0005886">
    <property type="term" value="C:plasma membrane"/>
    <property type="evidence" value="ECO:0007669"/>
    <property type="project" value="InterPro"/>
</dbReference>
<feature type="transmembrane region" description="Helical" evidence="2">
    <location>
        <begin position="9"/>
        <end position="33"/>
    </location>
</feature>
<dbReference type="EMBL" id="JAAZON010000448">
    <property type="protein sequence ID" value="NMC63474.1"/>
    <property type="molecule type" value="Genomic_DNA"/>
</dbReference>
<dbReference type="Gene3D" id="1.25.40.10">
    <property type="entry name" value="Tetratricopeptide repeat domain"/>
    <property type="match status" value="2"/>
</dbReference>
<dbReference type="InterPro" id="IPR019734">
    <property type="entry name" value="TPR_rpt"/>
</dbReference>
<evidence type="ECO:0000256" key="1">
    <source>
        <dbReference type="PROSITE-ProRule" id="PRU00339"/>
    </source>
</evidence>
<name>A0A7X9FTF0_9DELT</name>
<accession>A0A7X9FTF0</accession>